<evidence type="ECO:0000256" key="3">
    <source>
        <dbReference type="ARBA" id="ARBA00011852"/>
    </source>
</evidence>
<evidence type="ECO:0000256" key="14">
    <source>
        <dbReference type="ARBA" id="ARBA00023098"/>
    </source>
</evidence>
<feature type="domain" description="Enoyl reductase (ER)" evidence="35">
    <location>
        <begin position="24"/>
        <end position="340"/>
    </location>
</feature>
<evidence type="ECO:0000256" key="5">
    <source>
        <dbReference type="ARBA" id="ARBA00012410"/>
    </source>
</evidence>
<evidence type="ECO:0000256" key="22">
    <source>
        <dbReference type="ARBA" id="ARBA00047742"/>
    </source>
</evidence>
<evidence type="ECO:0000256" key="26">
    <source>
        <dbReference type="ARBA" id="ARBA00048066"/>
    </source>
</evidence>
<comment type="catalytic activity">
    <reaction evidence="21">
        <text>decanal + NADP(+) = (2E)-decenal + NADPH + H(+)</text>
        <dbReference type="Rhea" id="RHEA:50612"/>
        <dbReference type="ChEBI" id="CHEBI:15378"/>
        <dbReference type="ChEBI" id="CHEBI:31457"/>
        <dbReference type="ChEBI" id="CHEBI:57783"/>
        <dbReference type="ChEBI" id="CHEBI:58349"/>
        <dbReference type="ChEBI" id="CHEBI:133455"/>
    </reaction>
    <physiologicalReaction direction="right-to-left" evidence="21">
        <dbReference type="Rhea" id="RHEA:50614"/>
    </physiologicalReaction>
</comment>
<dbReference type="GO" id="GO:0032440">
    <property type="term" value="F:2-alkenal reductase [NAD(P)H] activity"/>
    <property type="evidence" value="ECO:0007669"/>
    <property type="project" value="UniProtKB-EC"/>
</dbReference>
<dbReference type="InterPro" id="IPR014190">
    <property type="entry name" value="PTGR1"/>
</dbReference>
<keyword evidence="9" id="KW-0597">Phosphoprotein</keyword>
<keyword evidence="15" id="KW-0379">Hydroxylation</keyword>
<dbReference type="AlphaFoldDB" id="A0A9N9RQS3"/>
<evidence type="ECO:0000256" key="23">
    <source>
        <dbReference type="ARBA" id="ARBA00047871"/>
    </source>
</evidence>
<comment type="catalytic activity">
    <reaction evidence="22">
        <text>pentan-2-one + NADP(+) = (E)-pent-3-en-2-one + NADPH + H(+)</text>
        <dbReference type="Rhea" id="RHEA:50788"/>
        <dbReference type="ChEBI" id="CHEBI:15378"/>
        <dbReference type="ChEBI" id="CHEBI:16472"/>
        <dbReference type="ChEBI" id="CHEBI:57783"/>
        <dbReference type="ChEBI" id="CHEBI:58349"/>
        <dbReference type="ChEBI" id="CHEBI:145276"/>
    </reaction>
    <physiologicalReaction direction="right-to-left" evidence="22">
        <dbReference type="Rhea" id="RHEA:50790"/>
    </physiologicalReaction>
</comment>
<evidence type="ECO:0000256" key="29">
    <source>
        <dbReference type="ARBA" id="ARBA00048591"/>
    </source>
</evidence>
<dbReference type="SUPFAM" id="SSF51735">
    <property type="entry name" value="NAD(P)-binding Rossmann-fold domains"/>
    <property type="match status" value="1"/>
</dbReference>
<evidence type="ECO:0000256" key="27">
    <source>
        <dbReference type="ARBA" id="ARBA00048290"/>
    </source>
</evidence>
<evidence type="ECO:0000256" key="16">
    <source>
        <dbReference type="ARBA" id="ARBA00031851"/>
    </source>
</evidence>
<evidence type="ECO:0000256" key="17">
    <source>
        <dbReference type="ARBA" id="ARBA00032255"/>
    </source>
</evidence>
<evidence type="ECO:0000256" key="10">
    <source>
        <dbReference type="ARBA" id="ARBA00022832"/>
    </source>
</evidence>
<comment type="catalytic activity">
    <reaction evidence="32">
        <text>13,14-dihydro-15-oxo-prostaglandin E1 + NADP(+) = 15-oxoprostaglandin E1 + NADPH + H(+)</text>
        <dbReference type="Rhea" id="RHEA:50584"/>
        <dbReference type="ChEBI" id="CHEBI:15378"/>
        <dbReference type="ChEBI" id="CHEBI:57401"/>
        <dbReference type="ChEBI" id="CHEBI:57783"/>
        <dbReference type="ChEBI" id="CHEBI:58349"/>
        <dbReference type="ChEBI" id="CHEBI:133408"/>
    </reaction>
    <physiologicalReaction direction="right-to-left" evidence="32">
        <dbReference type="Rhea" id="RHEA:50586"/>
    </physiologicalReaction>
</comment>
<organism evidence="36 37">
    <name type="scientific">Chironomus riparius</name>
    <dbReference type="NCBI Taxonomy" id="315576"/>
    <lineage>
        <taxon>Eukaryota</taxon>
        <taxon>Metazoa</taxon>
        <taxon>Ecdysozoa</taxon>
        <taxon>Arthropoda</taxon>
        <taxon>Hexapoda</taxon>
        <taxon>Insecta</taxon>
        <taxon>Pterygota</taxon>
        <taxon>Neoptera</taxon>
        <taxon>Endopterygota</taxon>
        <taxon>Diptera</taxon>
        <taxon>Nematocera</taxon>
        <taxon>Chironomoidea</taxon>
        <taxon>Chironomidae</taxon>
        <taxon>Chironominae</taxon>
        <taxon>Chironomus</taxon>
    </lineage>
</organism>
<dbReference type="Gene3D" id="3.40.50.720">
    <property type="entry name" value="NAD(P)-binding Rossmann-like Domain"/>
    <property type="match status" value="1"/>
</dbReference>
<reference evidence="36" key="2">
    <citation type="submission" date="2022-10" db="EMBL/GenBank/DDBJ databases">
        <authorList>
            <consortium name="ENA_rothamsted_submissions"/>
            <consortium name="culmorum"/>
            <person name="King R."/>
        </authorList>
    </citation>
    <scope>NUCLEOTIDE SEQUENCE</scope>
</reference>
<evidence type="ECO:0000256" key="24">
    <source>
        <dbReference type="ARBA" id="ARBA00047878"/>
    </source>
</evidence>
<comment type="subcellular location">
    <subcellularLocation>
        <location evidence="1">Cytoplasm</location>
    </subcellularLocation>
</comment>
<dbReference type="Proteomes" id="UP001153620">
    <property type="component" value="Chromosome 2"/>
</dbReference>
<keyword evidence="13" id="KW-0560">Oxidoreductase</keyword>
<dbReference type="GO" id="GO:0006693">
    <property type="term" value="P:prostaglandin metabolic process"/>
    <property type="evidence" value="ECO:0007669"/>
    <property type="project" value="UniProtKB-KW"/>
</dbReference>
<evidence type="ECO:0000313" key="37">
    <source>
        <dbReference type="Proteomes" id="UP001153620"/>
    </source>
</evidence>
<comment type="catalytic activity">
    <reaction evidence="29">
        <text>20-hydroxy-leukotriene B4 + NADP(+) = 12-oxo-20-hydroxy-leukotriene B4 + NADPH + H(+)</text>
        <dbReference type="Rhea" id="RHEA:51208"/>
        <dbReference type="ChEBI" id="CHEBI:15378"/>
        <dbReference type="ChEBI" id="CHEBI:57460"/>
        <dbReference type="ChEBI" id="CHEBI:57783"/>
        <dbReference type="ChEBI" id="CHEBI:58349"/>
        <dbReference type="ChEBI" id="CHEBI:133346"/>
    </reaction>
    <physiologicalReaction direction="left-to-right" evidence="29">
        <dbReference type="Rhea" id="RHEA:51209"/>
    </physiologicalReaction>
</comment>
<dbReference type="Gene3D" id="3.90.180.10">
    <property type="entry name" value="Medium-chain alcohol dehydrogenases, catalytic domain"/>
    <property type="match status" value="1"/>
</dbReference>
<evidence type="ECO:0000256" key="12">
    <source>
        <dbReference type="ARBA" id="ARBA00022990"/>
    </source>
</evidence>
<evidence type="ECO:0000259" key="35">
    <source>
        <dbReference type="SMART" id="SM00829"/>
    </source>
</evidence>
<dbReference type="Pfam" id="PF00107">
    <property type="entry name" value="ADH_zinc_N"/>
    <property type="match status" value="1"/>
</dbReference>
<evidence type="ECO:0000256" key="28">
    <source>
        <dbReference type="ARBA" id="ARBA00048387"/>
    </source>
</evidence>
<comment type="catalytic activity">
    <reaction evidence="25">
        <text>dodecanal + NADP(+) = (2E)-dodecenal + NADPH + H(+)</text>
        <dbReference type="Rhea" id="RHEA:50784"/>
        <dbReference type="ChEBI" id="CHEBI:15378"/>
        <dbReference type="ChEBI" id="CHEBI:27836"/>
        <dbReference type="ChEBI" id="CHEBI:57783"/>
        <dbReference type="ChEBI" id="CHEBI:58349"/>
        <dbReference type="ChEBI" id="CHEBI:133741"/>
    </reaction>
    <physiologicalReaction direction="right-to-left" evidence="25">
        <dbReference type="Rhea" id="RHEA:50786"/>
    </physiologicalReaction>
</comment>
<evidence type="ECO:0000256" key="9">
    <source>
        <dbReference type="ARBA" id="ARBA00022553"/>
    </source>
</evidence>
<keyword evidence="8" id="KW-0644">Prostaglandin metabolism</keyword>
<comment type="catalytic activity">
    <reaction evidence="23">
        <text>leukotriene B4 + NADP(+) = 12-oxo-leukotriene B4 + NADPH + H(+)</text>
        <dbReference type="Rhea" id="RHEA:50608"/>
        <dbReference type="ChEBI" id="CHEBI:15378"/>
        <dbReference type="ChEBI" id="CHEBI:57461"/>
        <dbReference type="ChEBI" id="CHEBI:57783"/>
        <dbReference type="ChEBI" id="CHEBI:58349"/>
        <dbReference type="ChEBI" id="CHEBI:133309"/>
    </reaction>
    <physiologicalReaction direction="left-to-right" evidence="23">
        <dbReference type="Rhea" id="RHEA:50609"/>
    </physiologicalReaction>
</comment>
<evidence type="ECO:0000256" key="20">
    <source>
        <dbReference type="ARBA" id="ARBA00047461"/>
    </source>
</evidence>
<protein>
    <recommendedName>
        <fullName evidence="6">Prostaglandin reductase 1</fullName>
        <ecNumber evidence="4">1.3.1.48</ecNumber>
        <ecNumber evidence="5">1.3.1.74</ecNumber>
    </recommendedName>
    <alternativeName>
        <fullName evidence="19">15-oxoprostaglandin 13-reductase</fullName>
    </alternativeName>
    <alternativeName>
        <fullName evidence="17">Dithiolethione-inducible gene 1 protein</fullName>
    </alternativeName>
    <alternativeName>
        <fullName evidence="16">Leukotriene B4 12-hydroxydehydrogenase</fullName>
    </alternativeName>
    <alternativeName>
        <fullName evidence="18">NAD(P)H-dependent alkenal/one oxidoreductase</fullName>
    </alternativeName>
</protein>
<comment type="catalytic activity">
    <reaction evidence="31">
        <text>(5S,12S)-dihydroxy-(6E,10E,12E,14Z)-eicosatetraenoate + NADP(+) = 12-oxo-(5S)-hydroxy-(6E,8E,10E,14Z)-eicosatetraenoate + NADPH + H(+)</text>
        <dbReference type="Rhea" id="RHEA:51212"/>
        <dbReference type="ChEBI" id="CHEBI:15378"/>
        <dbReference type="ChEBI" id="CHEBI:57783"/>
        <dbReference type="ChEBI" id="CHEBI:58349"/>
        <dbReference type="ChEBI" id="CHEBI:133974"/>
        <dbReference type="ChEBI" id="CHEBI:133975"/>
    </reaction>
    <physiologicalReaction direction="left-to-right" evidence="31">
        <dbReference type="Rhea" id="RHEA:51213"/>
    </physiologicalReaction>
</comment>
<dbReference type="FunFam" id="3.40.50.720:FF:000121">
    <property type="entry name" value="Prostaglandin reductase 2"/>
    <property type="match status" value="1"/>
</dbReference>
<evidence type="ECO:0000256" key="18">
    <source>
        <dbReference type="ARBA" id="ARBA00032297"/>
    </source>
</evidence>
<keyword evidence="7" id="KW-0963">Cytoplasm</keyword>
<evidence type="ECO:0000256" key="4">
    <source>
        <dbReference type="ARBA" id="ARBA00011981"/>
    </source>
</evidence>
<evidence type="ECO:0000256" key="15">
    <source>
        <dbReference type="ARBA" id="ARBA00023278"/>
    </source>
</evidence>
<comment type="catalytic activity">
    <reaction evidence="24">
        <text>13,14-dihydro-15-oxo-prostaglandin F1alpha + NADP(+) = 15-oxoprostaglandin F1alpha + NADPH + H(+)</text>
        <dbReference type="Rhea" id="RHEA:50592"/>
        <dbReference type="ChEBI" id="CHEBI:15378"/>
        <dbReference type="ChEBI" id="CHEBI:57783"/>
        <dbReference type="ChEBI" id="CHEBI:58349"/>
        <dbReference type="ChEBI" id="CHEBI:79072"/>
        <dbReference type="ChEBI" id="CHEBI:133411"/>
    </reaction>
    <physiologicalReaction direction="right-to-left" evidence="24">
        <dbReference type="Rhea" id="RHEA:50594"/>
    </physiologicalReaction>
</comment>
<keyword evidence="10" id="KW-0276">Fatty acid metabolism</keyword>
<dbReference type="GO" id="GO:0047522">
    <property type="term" value="F:15-oxoprostaglandin 13-reductase [NAD(P)+] activity"/>
    <property type="evidence" value="ECO:0007669"/>
    <property type="project" value="UniProtKB-EC"/>
</dbReference>
<dbReference type="InterPro" id="IPR045010">
    <property type="entry name" value="MDR_fam"/>
</dbReference>
<evidence type="ECO:0000256" key="13">
    <source>
        <dbReference type="ARBA" id="ARBA00023002"/>
    </source>
</evidence>
<name>A0A9N9RQS3_9DIPT</name>
<comment type="catalytic activity">
    <reaction evidence="28">
        <text>4-hydroxynonanal + NADP(+) = (E)-4-hydroxynon-2-enal + NADPH + H(+)</text>
        <dbReference type="Rhea" id="RHEA:64736"/>
        <dbReference type="ChEBI" id="CHEBI:15378"/>
        <dbReference type="ChEBI" id="CHEBI:57783"/>
        <dbReference type="ChEBI" id="CHEBI:58349"/>
        <dbReference type="ChEBI" id="CHEBI:58968"/>
        <dbReference type="ChEBI" id="CHEBI:156112"/>
    </reaction>
    <physiologicalReaction direction="right-to-left" evidence="28">
        <dbReference type="Rhea" id="RHEA:64738"/>
    </physiologicalReaction>
</comment>
<dbReference type="InterPro" id="IPR020843">
    <property type="entry name" value="ER"/>
</dbReference>
<reference evidence="36" key="1">
    <citation type="submission" date="2022-01" db="EMBL/GenBank/DDBJ databases">
        <authorList>
            <person name="King R."/>
        </authorList>
    </citation>
    <scope>NUCLEOTIDE SEQUENCE</scope>
</reference>
<comment type="catalytic activity">
    <reaction evidence="30">
        <text>6-trans-leukotriene B4 + NADP(+) = 12-oxo-(5S)-hydroxy-(6E,8E,10E,14Z)-eicosatetraenoate + NADPH + H(+)</text>
        <dbReference type="Rhea" id="RHEA:51204"/>
        <dbReference type="ChEBI" id="CHEBI:15378"/>
        <dbReference type="ChEBI" id="CHEBI:57783"/>
        <dbReference type="ChEBI" id="CHEBI:58349"/>
        <dbReference type="ChEBI" id="CHEBI:90723"/>
        <dbReference type="ChEBI" id="CHEBI:133974"/>
    </reaction>
    <physiologicalReaction direction="left-to-right" evidence="30">
        <dbReference type="Rhea" id="RHEA:51205"/>
    </physiologicalReaction>
</comment>
<comment type="catalytic activity">
    <reaction evidence="20">
        <text>octanal + NADP(+) = (2E)-octenal + NADPH + H(+)</text>
        <dbReference type="Rhea" id="RHEA:50780"/>
        <dbReference type="ChEBI" id="CHEBI:15378"/>
        <dbReference type="ChEBI" id="CHEBI:17935"/>
        <dbReference type="ChEBI" id="CHEBI:57783"/>
        <dbReference type="ChEBI" id="CHEBI:58349"/>
        <dbReference type="ChEBI" id="CHEBI:61748"/>
    </reaction>
    <physiologicalReaction direction="right-to-left" evidence="20">
        <dbReference type="Rhea" id="RHEA:50782"/>
    </physiologicalReaction>
</comment>
<dbReference type="Pfam" id="PF16884">
    <property type="entry name" value="ADH_N_2"/>
    <property type="match status" value="1"/>
</dbReference>
<comment type="catalytic activity">
    <reaction evidence="27">
        <text>13,14-dihydro-15-oxo-PGF2alpha + NADP(+) = 15-oxoprostaglandin F2alpha + NADPH + H(+)</text>
        <dbReference type="Rhea" id="RHEA:50588"/>
        <dbReference type="ChEBI" id="CHEBI:15378"/>
        <dbReference type="ChEBI" id="CHEBI:57783"/>
        <dbReference type="ChEBI" id="CHEBI:58349"/>
        <dbReference type="ChEBI" id="CHEBI:133374"/>
        <dbReference type="ChEBI" id="CHEBI:133409"/>
    </reaction>
    <physiologicalReaction direction="right-to-left" evidence="27">
        <dbReference type="Rhea" id="RHEA:50590"/>
    </physiologicalReaction>
</comment>
<comment type="catalytic activity">
    <reaction evidence="34">
        <text>hexanal + NADP(+) = (E)-hex-2-enal + NADPH + H(+)</text>
        <dbReference type="Rhea" id="RHEA:50776"/>
        <dbReference type="ChEBI" id="CHEBI:15378"/>
        <dbReference type="ChEBI" id="CHEBI:28913"/>
        <dbReference type="ChEBI" id="CHEBI:57783"/>
        <dbReference type="ChEBI" id="CHEBI:58349"/>
        <dbReference type="ChEBI" id="CHEBI:88528"/>
    </reaction>
    <physiologicalReaction direction="right-to-left" evidence="34">
        <dbReference type="Rhea" id="RHEA:50778"/>
    </physiologicalReaction>
</comment>
<keyword evidence="11" id="KW-0521">NADP</keyword>
<comment type="subunit">
    <text evidence="3">Monomer or homodimer.</text>
</comment>
<evidence type="ECO:0000256" key="32">
    <source>
        <dbReference type="ARBA" id="ARBA00049070"/>
    </source>
</evidence>
<evidence type="ECO:0000256" key="8">
    <source>
        <dbReference type="ARBA" id="ARBA00022501"/>
    </source>
</evidence>
<sequence>MIRRFFSNNVIKARKFMYVKDFRGEPTAANFDLVEENLPALKDGEVLAQAEYLSVDPYMRPYMMSYKAPCLMIGGQMAKIVDSKNAEFPVDSTIFGQFGWRSHTVLNPTEVQKNAFRDYYILPKYGNLPSSLGLGYLGMPGNTVYFGFLELCQPKEGETVVVTGAAGAVGTLVGQVAKLKGCRIVGFAGSDEKCKWLETELGFDKTINYKTKNLYRQLKDAAPKGIDCYFDNVGGEISSLIFSQMNDYGRISVCGAISSYNTEIPKVPAVQTAFVFKQLKMEGFLVWRYTDRWMEGIDQVAKWIQEGKVKYNETVTDGFENTPQAFIDMLNGKNFGKAVVKV</sequence>
<gene>
    <name evidence="36" type="ORF">CHIRRI_LOCUS5978</name>
</gene>
<evidence type="ECO:0000256" key="34">
    <source>
        <dbReference type="ARBA" id="ARBA00049368"/>
    </source>
</evidence>
<dbReference type="InterPro" id="IPR011032">
    <property type="entry name" value="GroES-like_sf"/>
</dbReference>
<keyword evidence="37" id="KW-1185">Reference proteome</keyword>
<evidence type="ECO:0000256" key="31">
    <source>
        <dbReference type="ARBA" id="ARBA00049068"/>
    </source>
</evidence>
<dbReference type="PANTHER" id="PTHR43205:SF7">
    <property type="entry name" value="PROSTAGLANDIN REDUCTASE 1"/>
    <property type="match status" value="1"/>
</dbReference>
<evidence type="ECO:0000256" key="11">
    <source>
        <dbReference type="ARBA" id="ARBA00022857"/>
    </source>
</evidence>
<evidence type="ECO:0000256" key="30">
    <source>
        <dbReference type="ARBA" id="ARBA00048953"/>
    </source>
</evidence>
<comment type="similarity">
    <text evidence="2">Belongs to the NADP-dependent oxidoreductase L4BD family.</text>
</comment>
<evidence type="ECO:0000256" key="2">
    <source>
        <dbReference type="ARBA" id="ARBA00010460"/>
    </source>
</evidence>
<comment type="catalytic activity">
    <reaction evidence="33">
        <text>an n-alkanal + NADP(+) = an alk-2-enal + NADPH + H(+)</text>
        <dbReference type="Rhea" id="RHEA:13737"/>
        <dbReference type="ChEBI" id="CHEBI:12834"/>
        <dbReference type="ChEBI" id="CHEBI:13757"/>
        <dbReference type="ChEBI" id="CHEBI:15378"/>
        <dbReference type="ChEBI" id="CHEBI:57783"/>
        <dbReference type="ChEBI" id="CHEBI:58349"/>
        <dbReference type="EC" id="1.3.1.74"/>
    </reaction>
    <physiologicalReaction direction="right-to-left" evidence="33">
        <dbReference type="Rhea" id="RHEA:13739"/>
    </physiologicalReaction>
</comment>
<evidence type="ECO:0000313" key="36">
    <source>
        <dbReference type="EMBL" id="CAG9803077.1"/>
    </source>
</evidence>
<dbReference type="OrthoDB" id="809632at2759"/>
<keyword evidence="14" id="KW-0443">Lipid metabolism</keyword>
<keyword evidence="12" id="KW-0007">Acetylation</keyword>
<proteinExistence type="inferred from homology"/>
<evidence type="ECO:0000256" key="33">
    <source>
        <dbReference type="ARBA" id="ARBA00049179"/>
    </source>
</evidence>
<evidence type="ECO:0000256" key="25">
    <source>
        <dbReference type="ARBA" id="ARBA00047903"/>
    </source>
</evidence>
<comment type="catalytic activity">
    <reaction evidence="26">
        <text>nonan-2-one + NADP(+) = (3E)-nonen-2-one + NADPH + H(+)</text>
        <dbReference type="Rhea" id="RHEA:50616"/>
        <dbReference type="ChEBI" id="CHEBI:15378"/>
        <dbReference type="ChEBI" id="CHEBI:57783"/>
        <dbReference type="ChEBI" id="CHEBI:58349"/>
        <dbReference type="ChEBI" id="CHEBI:77927"/>
        <dbReference type="ChEBI" id="CHEBI:133457"/>
    </reaction>
    <physiologicalReaction direction="right-to-left" evidence="26">
        <dbReference type="Rhea" id="RHEA:50618"/>
    </physiologicalReaction>
</comment>
<dbReference type="InterPro" id="IPR036291">
    <property type="entry name" value="NAD(P)-bd_dom_sf"/>
</dbReference>
<dbReference type="CDD" id="cd08294">
    <property type="entry name" value="leukotriene_B4_DH_like"/>
    <property type="match status" value="1"/>
</dbReference>
<dbReference type="EC" id="1.3.1.74" evidence="5"/>
<evidence type="ECO:0000256" key="7">
    <source>
        <dbReference type="ARBA" id="ARBA00022490"/>
    </source>
</evidence>
<evidence type="ECO:0000256" key="21">
    <source>
        <dbReference type="ARBA" id="ARBA00047617"/>
    </source>
</evidence>
<accession>A0A9N9RQS3</accession>
<dbReference type="EC" id="1.3.1.48" evidence="4"/>
<dbReference type="SMART" id="SM00829">
    <property type="entry name" value="PKS_ER"/>
    <property type="match status" value="1"/>
</dbReference>
<dbReference type="EMBL" id="OU895878">
    <property type="protein sequence ID" value="CAG9803077.1"/>
    <property type="molecule type" value="Genomic_DNA"/>
</dbReference>
<dbReference type="GO" id="GO:0005737">
    <property type="term" value="C:cytoplasm"/>
    <property type="evidence" value="ECO:0007669"/>
    <property type="project" value="UniProtKB-SubCell"/>
</dbReference>
<evidence type="ECO:0000256" key="19">
    <source>
        <dbReference type="ARBA" id="ARBA00033119"/>
    </source>
</evidence>
<evidence type="ECO:0000256" key="1">
    <source>
        <dbReference type="ARBA" id="ARBA00004496"/>
    </source>
</evidence>
<dbReference type="PANTHER" id="PTHR43205">
    <property type="entry name" value="PROSTAGLANDIN REDUCTASE"/>
    <property type="match status" value="1"/>
</dbReference>
<dbReference type="InterPro" id="IPR013149">
    <property type="entry name" value="ADH-like_C"/>
</dbReference>
<dbReference type="SUPFAM" id="SSF50129">
    <property type="entry name" value="GroES-like"/>
    <property type="match status" value="2"/>
</dbReference>
<dbReference type="InterPro" id="IPR041694">
    <property type="entry name" value="ADH_N_2"/>
</dbReference>
<evidence type="ECO:0000256" key="6">
    <source>
        <dbReference type="ARBA" id="ARBA00020651"/>
    </source>
</evidence>